<evidence type="ECO:0000256" key="1">
    <source>
        <dbReference type="SAM" id="SignalP"/>
    </source>
</evidence>
<reference evidence="3" key="1">
    <citation type="submission" date="2023-07" db="EMBL/GenBank/DDBJ databases">
        <title>Paracoccus sp. MBLB3053 whole genome sequence.</title>
        <authorList>
            <person name="Hwang C.Y."/>
            <person name="Cho E.-S."/>
            <person name="Seo M.-J."/>
        </authorList>
    </citation>
    <scope>NUCLEOTIDE SEQUENCE [LARGE SCALE GENOMIC DNA]</scope>
    <source>
        <strain evidence="3">MBLB3053</strain>
    </source>
</reference>
<comment type="caution">
    <text evidence="2">The sequence shown here is derived from an EMBL/GenBank/DDBJ whole genome shotgun (WGS) entry which is preliminary data.</text>
</comment>
<protein>
    <recommendedName>
        <fullName evidence="4">Porin</fullName>
    </recommendedName>
</protein>
<proteinExistence type="predicted"/>
<evidence type="ECO:0000313" key="2">
    <source>
        <dbReference type="EMBL" id="MDS9470016.1"/>
    </source>
</evidence>
<sequence length="194" mass="20857">MLQHLRLLAPAITVLAFQPAGPAVADGFFLQSDIGSDTRGGVVALQRGPLTFGANSTDYEGGKELYASVTYALQLGNVGVLKFGPTMGKTWQDEGDDDVRTGGKVSIERYTPLEFGSVYGLVDLNSVNNSWFVLGQLNSNALNAGIDLSRGGSDNYTETTLAFRKGFRDSPFSLRAGYKFDSDEAFLGFSINTF</sequence>
<gene>
    <name evidence="2" type="ORF">RGQ15_20915</name>
</gene>
<dbReference type="RefSeq" id="WP_311162805.1">
    <property type="nucleotide sequence ID" value="NZ_JAVQLW010000005.1"/>
</dbReference>
<accession>A0ABU2HYA8</accession>
<dbReference type="EMBL" id="JAVQLW010000005">
    <property type="protein sequence ID" value="MDS9470016.1"/>
    <property type="molecule type" value="Genomic_DNA"/>
</dbReference>
<feature type="signal peptide" evidence="1">
    <location>
        <begin position="1"/>
        <end position="25"/>
    </location>
</feature>
<evidence type="ECO:0000313" key="3">
    <source>
        <dbReference type="Proteomes" id="UP001269144"/>
    </source>
</evidence>
<keyword evidence="1" id="KW-0732">Signal</keyword>
<feature type="chain" id="PRO_5045726855" description="Porin" evidence="1">
    <location>
        <begin position="26"/>
        <end position="194"/>
    </location>
</feature>
<organism evidence="2 3">
    <name type="scientific">Paracoccus aurantius</name>
    <dbReference type="NCBI Taxonomy" id="3073814"/>
    <lineage>
        <taxon>Bacteria</taxon>
        <taxon>Pseudomonadati</taxon>
        <taxon>Pseudomonadota</taxon>
        <taxon>Alphaproteobacteria</taxon>
        <taxon>Rhodobacterales</taxon>
        <taxon>Paracoccaceae</taxon>
        <taxon>Paracoccus</taxon>
    </lineage>
</organism>
<dbReference type="Proteomes" id="UP001269144">
    <property type="component" value="Unassembled WGS sequence"/>
</dbReference>
<evidence type="ECO:0008006" key="4">
    <source>
        <dbReference type="Google" id="ProtNLM"/>
    </source>
</evidence>
<keyword evidence="3" id="KW-1185">Reference proteome</keyword>
<name>A0ABU2HYA8_9RHOB</name>